<dbReference type="AlphaFoldDB" id="A0A7S2FVP9"/>
<accession>A0A7S2FVP9</accession>
<dbReference type="Pfam" id="PF01105">
    <property type="entry name" value="EMP24_GP25L"/>
    <property type="match status" value="1"/>
</dbReference>
<evidence type="ECO:0000313" key="3">
    <source>
        <dbReference type="EMBL" id="CAD9417623.1"/>
    </source>
</evidence>
<evidence type="ECO:0000256" key="1">
    <source>
        <dbReference type="SAM" id="MobiDB-lite"/>
    </source>
</evidence>
<organism evidence="3">
    <name type="scientific">Octactis speculum</name>
    <dbReference type="NCBI Taxonomy" id="3111310"/>
    <lineage>
        <taxon>Eukaryota</taxon>
        <taxon>Sar</taxon>
        <taxon>Stramenopiles</taxon>
        <taxon>Ochrophyta</taxon>
        <taxon>Dictyochophyceae</taxon>
        <taxon>Dictyochales</taxon>
        <taxon>Dictyochaceae</taxon>
        <taxon>Octactis</taxon>
    </lineage>
</organism>
<evidence type="ECO:0000259" key="2">
    <source>
        <dbReference type="Pfam" id="PF01105"/>
    </source>
</evidence>
<protein>
    <recommendedName>
        <fullName evidence="2">GOLD domain-containing protein</fullName>
    </recommendedName>
</protein>
<gene>
    <name evidence="3" type="ORF">DSPE1174_LOCUS12726</name>
</gene>
<feature type="domain" description="GOLD" evidence="2">
    <location>
        <begin position="2"/>
        <end position="116"/>
    </location>
</feature>
<reference evidence="3" key="1">
    <citation type="submission" date="2021-01" db="EMBL/GenBank/DDBJ databases">
        <authorList>
            <person name="Corre E."/>
            <person name="Pelletier E."/>
            <person name="Niang G."/>
            <person name="Scheremetjew M."/>
            <person name="Finn R."/>
            <person name="Kale V."/>
            <person name="Holt S."/>
            <person name="Cochrane G."/>
            <person name="Meng A."/>
            <person name="Brown T."/>
            <person name="Cohen L."/>
        </authorList>
    </citation>
    <scope>NUCLEOTIDE SEQUENCE</scope>
    <source>
        <strain evidence="3">CCMP1381</strain>
    </source>
</reference>
<dbReference type="InterPro" id="IPR009038">
    <property type="entry name" value="GOLD_dom"/>
</dbReference>
<name>A0A7S2FVP9_9STRA</name>
<feature type="region of interest" description="Disordered" evidence="1">
    <location>
        <begin position="16"/>
        <end position="46"/>
    </location>
</feature>
<dbReference type="EMBL" id="HBGS01025058">
    <property type="protein sequence ID" value="CAD9417623.1"/>
    <property type="molecule type" value="Transcribed_RNA"/>
</dbReference>
<feature type="compositionally biased region" description="Basic and acidic residues" evidence="1">
    <location>
        <begin position="22"/>
        <end position="46"/>
    </location>
</feature>
<sequence length="125" mass="14199">MNRIATKMVQVDLRKSVASQNDKIEDKDAIESSGSKDGKATSKEPEEVLALEKRIKRLKKSLHKVQRQQEQDRHRQAVHTAVNQDSNNHMVVGSLIETLIFMGTASFQVIFVRKWFAGKGPQNWA</sequence>
<proteinExistence type="predicted"/>